<dbReference type="eggNOG" id="COG2932">
    <property type="taxonomic scope" value="Bacteria"/>
</dbReference>
<feature type="domain" description="HTH cro/C1-type" evidence="4">
    <location>
        <begin position="18"/>
        <end position="71"/>
    </location>
</feature>
<dbReference type="PROSITE" id="PS50943">
    <property type="entry name" value="HTH_CROC1"/>
    <property type="match status" value="1"/>
</dbReference>
<evidence type="ECO:0000256" key="3">
    <source>
        <dbReference type="ARBA" id="ARBA00023163"/>
    </source>
</evidence>
<dbReference type="HOGENOM" id="CLU_1439011_0_0_6"/>
<dbReference type="Gene3D" id="1.10.260.40">
    <property type="entry name" value="lambda repressor-like DNA-binding domains"/>
    <property type="match status" value="1"/>
</dbReference>
<sequence>MAEVHNNELPASTFADRIKVLIQRAGSATEIARRCGFSEGVVRSWRDGHTDPSRARCVTLAKTLGVSLVWLVAGEGQILADPSADTREDGSSLREEVAGRGSRLGMAASTLQASGHAVDSERLAVAMKILQSNLALANSALRMVDNTDLLADLYDILGPRGVMSDAEAMVSFNERLGRRLGSAGA</sequence>
<evidence type="ECO:0000256" key="2">
    <source>
        <dbReference type="ARBA" id="ARBA00023125"/>
    </source>
</evidence>
<dbReference type="GO" id="GO:0003677">
    <property type="term" value="F:DNA binding"/>
    <property type="evidence" value="ECO:0007669"/>
    <property type="project" value="UniProtKB-KW"/>
</dbReference>
<dbReference type="PANTHER" id="PTHR40661">
    <property type="match status" value="1"/>
</dbReference>
<dbReference type="AlphaFoldDB" id="H8L0M2"/>
<dbReference type="InterPro" id="IPR010982">
    <property type="entry name" value="Lambda_DNA-bd_dom_sf"/>
</dbReference>
<keyword evidence="6" id="KW-1185">Reference proteome</keyword>
<gene>
    <name evidence="5" type="ordered locus">Fraau_0149</name>
</gene>
<dbReference type="SUPFAM" id="SSF47413">
    <property type="entry name" value="lambda repressor-like DNA-binding domains"/>
    <property type="match status" value="1"/>
</dbReference>
<dbReference type="PANTHER" id="PTHR40661:SF3">
    <property type="entry name" value="FELS-1 PROPHAGE TRANSCRIPTIONAL REGULATOR"/>
    <property type="match status" value="1"/>
</dbReference>
<evidence type="ECO:0000256" key="1">
    <source>
        <dbReference type="ARBA" id="ARBA00023015"/>
    </source>
</evidence>
<dbReference type="OrthoDB" id="5959816at2"/>
<keyword evidence="3" id="KW-0804">Transcription</keyword>
<protein>
    <submittedName>
        <fullName evidence="5">Putative transcription factor, MBF1 like protein</fullName>
    </submittedName>
</protein>
<dbReference type="RefSeq" id="WP_014401654.1">
    <property type="nucleotide sequence ID" value="NC_017033.1"/>
</dbReference>
<evidence type="ECO:0000313" key="6">
    <source>
        <dbReference type="Proteomes" id="UP000005234"/>
    </source>
</evidence>
<evidence type="ECO:0000259" key="4">
    <source>
        <dbReference type="PROSITE" id="PS50943"/>
    </source>
</evidence>
<keyword evidence="2" id="KW-0238">DNA-binding</keyword>
<name>H8L0M2_FRAAD</name>
<dbReference type="KEGG" id="fau:Fraau_0149"/>
<dbReference type="CDD" id="cd00093">
    <property type="entry name" value="HTH_XRE"/>
    <property type="match status" value="1"/>
</dbReference>
<evidence type="ECO:0000313" key="5">
    <source>
        <dbReference type="EMBL" id="AFC84648.1"/>
    </source>
</evidence>
<dbReference type="Pfam" id="PF01381">
    <property type="entry name" value="HTH_3"/>
    <property type="match status" value="1"/>
</dbReference>
<dbReference type="InterPro" id="IPR001387">
    <property type="entry name" value="Cro/C1-type_HTH"/>
</dbReference>
<proteinExistence type="predicted"/>
<reference evidence="5" key="1">
    <citation type="submission" date="2012-02" db="EMBL/GenBank/DDBJ databases">
        <title>The complete genome of Frateuria aurantia DSM 6220.</title>
        <authorList>
            <consortium name="US DOE Joint Genome Institute (JGI-PGF)"/>
            <person name="Lucas S."/>
            <person name="Copeland A."/>
            <person name="Lapidus A."/>
            <person name="Glavina del Rio T."/>
            <person name="Dalin E."/>
            <person name="Tice H."/>
            <person name="Bruce D."/>
            <person name="Goodwin L."/>
            <person name="Pitluck S."/>
            <person name="Peters L."/>
            <person name="Ovchinnikova G."/>
            <person name="Teshima H."/>
            <person name="Kyrpides N."/>
            <person name="Mavromatis K."/>
            <person name="Ivanova N."/>
            <person name="Brettin T."/>
            <person name="Detter J.C."/>
            <person name="Han C."/>
            <person name="Larimer F."/>
            <person name="Land M."/>
            <person name="Hauser L."/>
            <person name="Markowitz V."/>
            <person name="Cheng J.-F."/>
            <person name="Hugenholtz P."/>
            <person name="Woyke T."/>
            <person name="Wu D."/>
            <person name="Brambilla E."/>
            <person name="Klenk H.-P."/>
            <person name="Eisen J.A."/>
        </authorList>
    </citation>
    <scope>NUCLEOTIDE SEQUENCE</scope>
    <source>
        <strain evidence="5">DSM 6220</strain>
    </source>
</reference>
<organism evidence="5 6">
    <name type="scientific">Frateuria aurantia (strain ATCC 33424 / DSM 6220 / KCTC 2777 / LMG 1558 / NBRC 3245 / NCIMB 13370)</name>
    <name type="common">Acetobacter aurantius</name>
    <dbReference type="NCBI Taxonomy" id="767434"/>
    <lineage>
        <taxon>Bacteria</taxon>
        <taxon>Pseudomonadati</taxon>
        <taxon>Pseudomonadota</taxon>
        <taxon>Gammaproteobacteria</taxon>
        <taxon>Lysobacterales</taxon>
        <taxon>Rhodanobacteraceae</taxon>
        <taxon>Frateuria</taxon>
    </lineage>
</organism>
<dbReference type="Proteomes" id="UP000005234">
    <property type="component" value="Chromosome"/>
</dbReference>
<accession>H8L0M2</accession>
<dbReference type="STRING" id="767434.Fraau_0149"/>
<keyword evidence="1" id="KW-0805">Transcription regulation</keyword>
<dbReference type="SMART" id="SM00530">
    <property type="entry name" value="HTH_XRE"/>
    <property type="match status" value="1"/>
</dbReference>
<dbReference type="EMBL" id="CP003350">
    <property type="protein sequence ID" value="AFC84648.1"/>
    <property type="molecule type" value="Genomic_DNA"/>
</dbReference>